<reference evidence="2" key="1">
    <citation type="submission" date="2021-06" db="EMBL/GenBank/DDBJ databases">
        <title>Parelaphostrongylus tenuis whole genome reference sequence.</title>
        <authorList>
            <person name="Garwood T.J."/>
            <person name="Larsen P.A."/>
            <person name="Fountain-Jones N.M."/>
            <person name="Garbe J.R."/>
            <person name="Macchietto M.G."/>
            <person name="Kania S.A."/>
            <person name="Gerhold R.W."/>
            <person name="Richards J.E."/>
            <person name="Wolf T.M."/>
        </authorList>
    </citation>
    <scope>NUCLEOTIDE SEQUENCE</scope>
    <source>
        <strain evidence="2">MNPRO001-30</strain>
        <tissue evidence="2">Meninges</tissue>
    </source>
</reference>
<organism evidence="2 3">
    <name type="scientific">Parelaphostrongylus tenuis</name>
    <name type="common">Meningeal worm</name>
    <dbReference type="NCBI Taxonomy" id="148309"/>
    <lineage>
        <taxon>Eukaryota</taxon>
        <taxon>Metazoa</taxon>
        <taxon>Ecdysozoa</taxon>
        <taxon>Nematoda</taxon>
        <taxon>Chromadorea</taxon>
        <taxon>Rhabditida</taxon>
        <taxon>Rhabditina</taxon>
        <taxon>Rhabditomorpha</taxon>
        <taxon>Strongyloidea</taxon>
        <taxon>Metastrongylidae</taxon>
        <taxon>Parelaphostrongylus</taxon>
    </lineage>
</organism>
<gene>
    <name evidence="2" type="ORF">KIN20_014954</name>
</gene>
<evidence type="ECO:0000313" key="2">
    <source>
        <dbReference type="EMBL" id="KAJ1356960.1"/>
    </source>
</evidence>
<evidence type="ECO:0000256" key="1">
    <source>
        <dbReference type="SAM" id="Phobius"/>
    </source>
</evidence>
<dbReference type="EMBL" id="JAHQIW010002981">
    <property type="protein sequence ID" value="KAJ1356960.1"/>
    <property type="molecule type" value="Genomic_DNA"/>
</dbReference>
<keyword evidence="3" id="KW-1185">Reference proteome</keyword>
<dbReference type="Proteomes" id="UP001196413">
    <property type="component" value="Unassembled WGS sequence"/>
</dbReference>
<keyword evidence="1" id="KW-0812">Transmembrane</keyword>
<proteinExistence type="predicted"/>
<comment type="caution">
    <text evidence="2">The sequence shown here is derived from an EMBL/GenBank/DDBJ whole genome shotgun (WGS) entry which is preliminary data.</text>
</comment>
<dbReference type="AlphaFoldDB" id="A0AAD5MFF7"/>
<protein>
    <submittedName>
        <fullName evidence="2">Uncharacterized protein</fullName>
    </submittedName>
</protein>
<name>A0AAD5MFF7_PARTN</name>
<accession>A0AAD5MFF7</accession>
<sequence>MEYEDVNLKGSVEELMKDEKVDIEDPVKESNLIAIAIAVLAILITFNIIPKKE</sequence>
<keyword evidence="1" id="KW-0472">Membrane</keyword>
<keyword evidence="1" id="KW-1133">Transmembrane helix</keyword>
<feature type="transmembrane region" description="Helical" evidence="1">
    <location>
        <begin position="32"/>
        <end position="49"/>
    </location>
</feature>
<evidence type="ECO:0000313" key="3">
    <source>
        <dbReference type="Proteomes" id="UP001196413"/>
    </source>
</evidence>